<feature type="compositionally biased region" description="Basic and acidic residues" evidence="1">
    <location>
        <begin position="612"/>
        <end position="626"/>
    </location>
</feature>
<feature type="compositionally biased region" description="Basic residues" evidence="1">
    <location>
        <begin position="390"/>
        <end position="399"/>
    </location>
</feature>
<evidence type="ECO:0000256" key="1">
    <source>
        <dbReference type="SAM" id="MobiDB-lite"/>
    </source>
</evidence>
<feature type="region of interest" description="Disordered" evidence="1">
    <location>
        <begin position="603"/>
        <end position="749"/>
    </location>
</feature>
<dbReference type="EMBL" id="CAHIKZ030002516">
    <property type="protein sequence ID" value="CAE1288179.1"/>
    <property type="molecule type" value="Genomic_DNA"/>
</dbReference>
<keyword evidence="2" id="KW-0732">Signal</keyword>
<feature type="compositionally biased region" description="Polar residues" evidence="1">
    <location>
        <begin position="956"/>
        <end position="976"/>
    </location>
</feature>
<evidence type="ECO:0000313" key="3">
    <source>
        <dbReference type="EMBL" id="CAE1288179.1"/>
    </source>
</evidence>
<feature type="compositionally biased region" description="Basic and acidic residues" evidence="1">
    <location>
        <begin position="774"/>
        <end position="784"/>
    </location>
</feature>
<feature type="signal peptide" evidence="2">
    <location>
        <begin position="1"/>
        <end position="16"/>
    </location>
</feature>
<protein>
    <submittedName>
        <fullName evidence="3">Uncharacterized protein</fullName>
    </submittedName>
</protein>
<name>A0A812D3R8_ACAPH</name>
<dbReference type="AlphaFoldDB" id="A0A812D3R8"/>
<feature type="compositionally biased region" description="Polar residues" evidence="1">
    <location>
        <begin position="886"/>
        <end position="915"/>
    </location>
</feature>
<feature type="compositionally biased region" description="Low complexity" evidence="1">
    <location>
        <begin position="367"/>
        <end position="385"/>
    </location>
</feature>
<feature type="compositionally biased region" description="Polar residues" evidence="1">
    <location>
        <begin position="627"/>
        <end position="640"/>
    </location>
</feature>
<feature type="compositionally biased region" description="Polar residues" evidence="1">
    <location>
        <begin position="561"/>
        <end position="572"/>
    </location>
</feature>
<feature type="compositionally biased region" description="Polar residues" evidence="1">
    <location>
        <begin position="337"/>
        <end position="351"/>
    </location>
</feature>
<evidence type="ECO:0000313" key="4">
    <source>
        <dbReference type="Proteomes" id="UP000597762"/>
    </source>
</evidence>
<feature type="compositionally biased region" description="Polar residues" evidence="1">
    <location>
        <begin position="809"/>
        <end position="869"/>
    </location>
</feature>
<feature type="compositionally biased region" description="Basic and acidic residues" evidence="1">
    <location>
        <begin position="305"/>
        <end position="317"/>
    </location>
</feature>
<feature type="compositionally biased region" description="Polar residues" evidence="1">
    <location>
        <begin position="729"/>
        <end position="742"/>
    </location>
</feature>
<keyword evidence="4" id="KW-1185">Reference proteome</keyword>
<feature type="region of interest" description="Disordered" evidence="1">
    <location>
        <begin position="774"/>
        <end position="976"/>
    </location>
</feature>
<comment type="caution">
    <text evidence="3">The sequence shown here is derived from an EMBL/GenBank/DDBJ whole genome shotgun (WGS) entry which is preliminary data.</text>
</comment>
<feature type="region of interest" description="Disordered" evidence="1">
    <location>
        <begin position="275"/>
        <end position="399"/>
    </location>
</feature>
<evidence type="ECO:0000256" key="2">
    <source>
        <dbReference type="SAM" id="SignalP"/>
    </source>
</evidence>
<feature type="compositionally biased region" description="Polar residues" evidence="1">
    <location>
        <begin position="678"/>
        <end position="699"/>
    </location>
</feature>
<dbReference type="OrthoDB" id="6162421at2759"/>
<feature type="compositionally biased region" description="Acidic residues" evidence="1">
    <location>
        <begin position="661"/>
        <end position="671"/>
    </location>
</feature>
<proteinExistence type="predicted"/>
<dbReference type="Proteomes" id="UP000597762">
    <property type="component" value="Unassembled WGS sequence"/>
</dbReference>
<feature type="chain" id="PRO_5032713880" evidence="2">
    <location>
        <begin position="17"/>
        <end position="976"/>
    </location>
</feature>
<reference evidence="3" key="1">
    <citation type="submission" date="2021-01" db="EMBL/GenBank/DDBJ databases">
        <authorList>
            <person name="Li R."/>
            <person name="Bekaert M."/>
        </authorList>
    </citation>
    <scope>NUCLEOTIDE SEQUENCE</scope>
    <source>
        <strain evidence="3">Farmed</strain>
    </source>
</reference>
<feature type="compositionally biased region" description="Polar residues" evidence="1">
    <location>
        <begin position="707"/>
        <end position="718"/>
    </location>
</feature>
<feature type="region of interest" description="Disordered" evidence="1">
    <location>
        <begin position="549"/>
        <end position="575"/>
    </location>
</feature>
<feature type="compositionally biased region" description="Basic and acidic residues" evidence="1">
    <location>
        <begin position="353"/>
        <end position="366"/>
    </location>
</feature>
<organism evidence="3 4">
    <name type="scientific">Acanthosepion pharaonis</name>
    <name type="common">Pharaoh cuttlefish</name>
    <name type="synonym">Sepia pharaonis</name>
    <dbReference type="NCBI Taxonomy" id="158019"/>
    <lineage>
        <taxon>Eukaryota</taxon>
        <taxon>Metazoa</taxon>
        <taxon>Spiralia</taxon>
        <taxon>Lophotrochozoa</taxon>
        <taxon>Mollusca</taxon>
        <taxon>Cephalopoda</taxon>
        <taxon>Coleoidea</taxon>
        <taxon>Decapodiformes</taxon>
        <taxon>Sepiida</taxon>
        <taxon>Sepiina</taxon>
        <taxon>Sepiidae</taxon>
        <taxon>Acanthosepion</taxon>
    </lineage>
</organism>
<gene>
    <name evidence="3" type="ORF">SPHA_46963</name>
</gene>
<sequence length="976" mass="106508">MTILFVIAFPASLTTATPVRMTRSHAGDTVSAGLILKKHSTPMTVKVAFLHPRTFNASTKIFNTSTYHTSPSILPTKLPPNITPPRQQGVAQDVYNNNDDSSSSLIPVFVLSNTSESTMATPETTRSKNVNLAVIPVLGIFFLMILVCFKGCSWFREHLKEHDIEDDGKDYVILSPPEDGYREVEFRSDTSSMYYDTVSSYRSILRQKGEYGGYNNYDTVTSIRSVLQRADVRDAAVQVRLQGQRPDRWKSVSGILNNGDGSNSDLLRVPKKTHRQVSFQTSHNETYDPPPPRMCDVNIQVGDSTMERLKQQQEKTSKFQNGILPRQISPGYGSRSCLASSLPNRHSSASLRSMDRPESHPLKRTDSSGCASTTSNSTAASTGSNVPGKAKNRRIHHFQVLRVNSTDRLGSREIERMDPSPIRPAVITPHYIDQNRSASGLALDKSADYQDRAERPSSASFDNSRGELYGAPMTTMCHPHYFCDQFVQTDSDSANDTMSPVTAAAHTSVSPPILTEVKLSHARSEDEDSDELNGIKKLDTDCLRHELYIDESSDTTGEESLVTSGRNSANWSEQLDEEDQLQKLLQAHASAIAGAPIASSISLESSSSCRSSTDDVAQRLELDRSHQTVTEAGDATTTSEDSGEGRSGFESRLGPGNGQTENDEPKDEETPLIERSFTDISSSPYSQSPVTGPGTLNSTRPHRVSSGYDTQGPESSSVKGPAEAGDSSCDVTPLTSSSNSLQECGREAGKGGIHSHLPLQLLLFQHVQEERKQAQKPLDFESRHQSPLSRLLKNTDTGRDEILMAPNLDQPSSYIPQPHPQDTNNNISTPRFNSNNNTFPRQRLGSTDNNFSKRSSSLSMDNIQLKSPGSNPPTPTDCLGEEPTVGSISQISGNGSVGIRNSDSSSSMKTLSIKDSVNAPVTEIDDPLRTGDTTETSDHVLKPLSTLPPLPPSAKNVPSYQARKPSNTATDSTVLR</sequence>
<accession>A0A812D3R8</accession>
<feature type="compositionally biased region" description="Polar residues" evidence="1">
    <location>
        <begin position="785"/>
        <end position="795"/>
    </location>
</feature>